<dbReference type="InterPro" id="IPR050300">
    <property type="entry name" value="GDXG_lipolytic_enzyme"/>
</dbReference>
<dbReference type="InterPro" id="IPR006311">
    <property type="entry name" value="TAT_signal"/>
</dbReference>
<sequence length="318" mass="33954">MLTRRLFGQTAALLAGSAALPALAADVPEILPIWPGDPPGGEAVTVQEQVVERAKDPAALRDRYVQHVRRPTLTVFRPARPNGTSLLMAPGGGYKWVVMDKEGYETAARFALAGITVYVMTYRLPADGWAAGPATPLQDVQRAMRLVRHLAPGRGLDPARVAIMGFSAGGHVAGCGTLMFDRPAYRPIDAVDAVSARPDLALLCYPVASMDPAIAHAGSRKELLGEAPTAAAQTAWSLEDQVRPDAPPVFLLHALDDASVPPANALRLMEALRAARIPVEAHLFEEGGHGFGLRFTTGKPVAAWPDLALGWMKRKAFI</sequence>
<comment type="caution">
    <text evidence="4">The sequence shown here is derived from an EMBL/GenBank/DDBJ whole genome shotgun (WGS) entry which is preliminary data.</text>
</comment>
<gene>
    <name evidence="4" type="ORF">QO010_002842</name>
</gene>
<dbReference type="SUPFAM" id="SSF53474">
    <property type="entry name" value="alpha/beta-Hydrolases"/>
    <property type="match status" value="1"/>
</dbReference>
<dbReference type="EMBL" id="JAUSVS010000005">
    <property type="protein sequence ID" value="MDQ0465058.1"/>
    <property type="molecule type" value="Genomic_DNA"/>
</dbReference>
<protein>
    <submittedName>
        <fullName evidence="4">Acetyl esterase/lipase</fullName>
    </submittedName>
</protein>
<proteinExistence type="predicted"/>
<name>A0ABU0IVB0_9CAUL</name>
<dbReference type="Pfam" id="PF20434">
    <property type="entry name" value="BD-FAE"/>
    <property type="match status" value="1"/>
</dbReference>
<feature type="chain" id="PRO_5047374967" evidence="2">
    <location>
        <begin position="25"/>
        <end position="318"/>
    </location>
</feature>
<accession>A0ABU0IVB0</accession>
<keyword evidence="2" id="KW-0732">Signal</keyword>
<feature type="signal peptide" evidence="2">
    <location>
        <begin position="1"/>
        <end position="24"/>
    </location>
</feature>
<evidence type="ECO:0000259" key="3">
    <source>
        <dbReference type="Pfam" id="PF20434"/>
    </source>
</evidence>
<evidence type="ECO:0000313" key="5">
    <source>
        <dbReference type="Proteomes" id="UP001228905"/>
    </source>
</evidence>
<feature type="domain" description="BD-FAE-like" evidence="3">
    <location>
        <begin position="91"/>
        <end position="272"/>
    </location>
</feature>
<dbReference type="PROSITE" id="PS51318">
    <property type="entry name" value="TAT"/>
    <property type="match status" value="1"/>
</dbReference>
<keyword evidence="5" id="KW-1185">Reference proteome</keyword>
<dbReference type="RefSeq" id="WP_307350149.1">
    <property type="nucleotide sequence ID" value="NZ_JAUSVS010000005.1"/>
</dbReference>
<dbReference type="Proteomes" id="UP001228905">
    <property type="component" value="Unassembled WGS sequence"/>
</dbReference>
<dbReference type="InterPro" id="IPR049492">
    <property type="entry name" value="BD-FAE-like_dom"/>
</dbReference>
<dbReference type="Gene3D" id="3.40.50.1820">
    <property type="entry name" value="alpha/beta hydrolase"/>
    <property type="match status" value="1"/>
</dbReference>
<organism evidence="4 5">
    <name type="scientific">Caulobacter ginsengisoli</name>
    <dbReference type="NCBI Taxonomy" id="400775"/>
    <lineage>
        <taxon>Bacteria</taxon>
        <taxon>Pseudomonadati</taxon>
        <taxon>Pseudomonadota</taxon>
        <taxon>Alphaproteobacteria</taxon>
        <taxon>Caulobacterales</taxon>
        <taxon>Caulobacteraceae</taxon>
        <taxon>Caulobacter</taxon>
    </lineage>
</organism>
<keyword evidence="1" id="KW-0378">Hydrolase</keyword>
<evidence type="ECO:0000256" key="1">
    <source>
        <dbReference type="ARBA" id="ARBA00022801"/>
    </source>
</evidence>
<evidence type="ECO:0000313" key="4">
    <source>
        <dbReference type="EMBL" id="MDQ0465058.1"/>
    </source>
</evidence>
<reference evidence="4 5" key="1">
    <citation type="submission" date="2023-07" db="EMBL/GenBank/DDBJ databases">
        <title>Genomic Encyclopedia of Type Strains, Phase IV (KMG-IV): sequencing the most valuable type-strain genomes for metagenomic binning, comparative biology and taxonomic classification.</title>
        <authorList>
            <person name="Goeker M."/>
        </authorList>
    </citation>
    <scope>NUCLEOTIDE SEQUENCE [LARGE SCALE GENOMIC DNA]</scope>
    <source>
        <strain evidence="4 5">DSM 18695</strain>
    </source>
</reference>
<evidence type="ECO:0000256" key="2">
    <source>
        <dbReference type="SAM" id="SignalP"/>
    </source>
</evidence>
<dbReference type="PANTHER" id="PTHR48081:SF6">
    <property type="entry name" value="PEPTIDASE S9 PROLYL OLIGOPEPTIDASE CATALYTIC DOMAIN-CONTAINING PROTEIN"/>
    <property type="match status" value="1"/>
</dbReference>
<dbReference type="PANTHER" id="PTHR48081">
    <property type="entry name" value="AB HYDROLASE SUPERFAMILY PROTEIN C4A8.06C"/>
    <property type="match status" value="1"/>
</dbReference>
<dbReference type="InterPro" id="IPR029058">
    <property type="entry name" value="AB_hydrolase_fold"/>
</dbReference>